<proteinExistence type="predicted"/>
<accession>A1ZWB5</accession>
<dbReference type="AlphaFoldDB" id="A1ZWB5"/>
<name>A1ZWB5_MICM2</name>
<evidence type="ECO:0000313" key="1">
    <source>
        <dbReference type="EMBL" id="EAY25353.1"/>
    </source>
</evidence>
<organism evidence="1 2">
    <name type="scientific">Microscilla marina ATCC 23134</name>
    <dbReference type="NCBI Taxonomy" id="313606"/>
    <lineage>
        <taxon>Bacteria</taxon>
        <taxon>Pseudomonadati</taxon>
        <taxon>Bacteroidota</taxon>
        <taxon>Cytophagia</taxon>
        <taxon>Cytophagales</taxon>
        <taxon>Microscillaceae</taxon>
        <taxon>Microscilla</taxon>
    </lineage>
</organism>
<protein>
    <submittedName>
        <fullName evidence="1">Uncharacterized protein</fullName>
    </submittedName>
</protein>
<evidence type="ECO:0000313" key="2">
    <source>
        <dbReference type="Proteomes" id="UP000004095"/>
    </source>
</evidence>
<keyword evidence="2" id="KW-1185">Reference proteome</keyword>
<dbReference type="EMBL" id="AAWS01000050">
    <property type="protein sequence ID" value="EAY25353.1"/>
    <property type="molecule type" value="Genomic_DNA"/>
</dbReference>
<dbReference type="Proteomes" id="UP000004095">
    <property type="component" value="Unassembled WGS sequence"/>
</dbReference>
<sequence>MVIFVFAYIIPVSEGLTNYWRRFVCICFKIPLKKNRNIGAQKLLLSSSGMI</sequence>
<reference evidence="1 2" key="1">
    <citation type="submission" date="2007-01" db="EMBL/GenBank/DDBJ databases">
        <authorList>
            <person name="Haygood M."/>
            <person name="Podell S."/>
            <person name="Anderson C."/>
            <person name="Hopkinson B."/>
            <person name="Roe K."/>
            <person name="Barbeau K."/>
            <person name="Gaasterland T."/>
            <person name="Ferriera S."/>
            <person name="Johnson J."/>
            <person name="Kravitz S."/>
            <person name="Beeson K."/>
            <person name="Sutton G."/>
            <person name="Rogers Y.-H."/>
            <person name="Friedman R."/>
            <person name="Frazier M."/>
            <person name="Venter J.C."/>
        </authorList>
    </citation>
    <scope>NUCLEOTIDE SEQUENCE [LARGE SCALE GENOMIC DNA]</scope>
    <source>
        <strain evidence="1 2">ATCC 23134</strain>
    </source>
</reference>
<comment type="caution">
    <text evidence="1">The sequence shown here is derived from an EMBL/GenBank/DDBJ whole genome shotgun (WGS) entry which is preliminary data.</text>
</comment>
<gene>
    <name evidence="1" type="ORF">M23134_04534</name>
</gene>